<feature type="binding site" evidence="6 7">
    <location>
        <begin position="65"/>
        <end position="66"/>
    </location>
    <ligand>
        <name>FMN</name>
        <dbReference type="ChEBI" id="CHEBI:58210"/>
    </ligand>
</feature>
<evidence type="ECO:0000256" key="2">
    <source>
        <dbReference type="ARBA" id="ARBA00022630"/>
    </source>
</evidence>
<comment type="function">
    <text evidence="6">Catalyzes the oxidation of either pyridoxine 5'-phosphate (PNP) or pyridoxamine 5'-phosphate (PMP) into pyridoxal 5'-phosphate (PLP).</text>
</comment>
<comment type="similarity">
    <text evidence="1 6">Belongs to the pyridoxamine 5'-phosphate oxidase family.</text>
</comment>
<dbReference type="PANTHER" id="PTHR10851">
    <property type="entry name" value="PYRIDOXINE-5-PHOSPHATE OXIDASE"/>
    <property type="match status" value="1"/>
</dbReference>
<feature type="binding site" evidence="6 7">
    <location>
        <begin position="50"/>
        <end position="55"/>
    </location>
    <ligand>
        <name>FMN</name>
        <dbReference type="ChEBI" id="CHEBI:58210"/>
    </ligand>
</feature>
<comment type="pathway">
    <text evidence="6">Cofactor metabolism; pyridoxal 5'-phosphate salvage; pyridoxal 5'-phosphate from pyridoxine 5'-phosphate: step 1/1.</text>
</comment>
<organism evidence="10 11">
    <name type="scientific">Limimaricola hongkongensis DSM 17492</name>
    <dbReference type="NCBI Taxonomy" id="1122180"/>
    <lineage>
        <taxon>Bacteria</taxon>
        <taxon>Pseudomonadati</taxon>
        <taxon>Pseudomonadota</taxon>
        <taxon>Alphaproteobacteria</taxon>
        <taxon>Rhodobacterales</taxon>
        <taxon>Paracoccaceae</taxon>
        <taxon>Limimaricola</taxon>
    </lineage>
</organism>
<dbReference type="Gene3D" id="2.30.110.10">
    <property type="entry name" value="Electron Transport, Fmn-binding Protein, Chain A"/>
    <property type="match status" value="1"/>
</dbReference>
<evidence type="ECO:0000259" key="9">
    <source>
        <dbReference type="Pfam" id="PF10590"/>
    </source>
</evidence>
<evidence type="ECO:0000256" key="1">
    <source>
        <dbReference type="ARBA" id="ARBA00007301"/>
    </source>
</evidence>
<feature type="binding site" evidence="6 7">
    <location>
        <position position="94"/>
    </location>
    <ligand>
        <name>FMN</name>
        <dbReference type="ChEBI" id="CHEBI:58210"/>
    </ligand>
</feature>
<dbReference type="PATRIC" id="fig|1122180.6.peg.1250"/>
<protein>
    <recommendedName>
        <fullName evidence="6">Pyridoxine/pyridoxamine 5'-phosphate oxidase</fullName>
        <ecNumber evidence="6">1.4.3.5</ecNumber>
    </recommendedName>
    <alternativeName>
        <fullName evidence="6">PNP/PMP oxidase</fullName>
        <shortName evidence="6">PNPOx</shortName>
    </alternativeName>
    <alternativeName>
        <fullName evidence="6">Pyridoxal 5'-phosphate synthase</fullName>
    </alternativeName>
</protein>
<feature type="binding site" evidence="6 7">
    <location>
        <begin position="129"/>
        <end position="130"/>
    </location>
    <ligand>
        <name>FMN</name>
        <dbReference type="ChEBI" id="CHEBI:58210"/>
    </ligand>
</feature>
<feature type="binding site" evidence="6 7">
    <location>
        <position position="173"/>
    </location>
    <ligand>
        <name>FMN</name>
        <dbReference type="ChEBI" id="CHEBI:58210"/>
    </ligand>
</feature>
<dbReference type="STRING" id="1122180.Lokhon_01263"/>
<dbReference type="eggNOG" id="COG0259">
    <property type="taxonomic scope" value="Bacteria"/>
</dbReference>
<keyword evidence="2 6" id="KW-0285">Flavoprotein</keyword>
<dbReference type="SUPFAM" id="SSF50475">
    <property type="entry name" value="FMN-binding split barrel"/>
    <property type="match status" value="1"/>
</dbReference>
<evidence type="ECO:0000256" key="5">
    <source>
        <dbReference type="ARBA" id="ARBA00023096"/>
    </source>
</evidence>
<dbReference type="Proteomes" id="UP000025047">
    <property type="component" value="Unassembled WGS sequence"/>
</dbReference>
<keyword evidence="5 6" id="KW-0664">Pyridoxine biosynthesis</keyword>
<comment type="caution">
    <text evidence="10">The sequence shown here is derived from an EMBL/GenBank/DDBJ whole genome shotgun (WGS) entry which is preliminary data.</text>
</comment>
<dbReference type="GO" id="GO:0008615">
    <property type="term" value="P:pyridoxine biosynthetic process"/>
    <property type="evidence" value="ECO:0007669"/>
    <property type="project" value="UniProtKB-UniRule"/>
</dbReference>
<dbReference type="PROSITE" id="PS01064">
    <property type="entry name" value="PYRIDOX_OXIDASE"/>
    <property type="match status" value="1"/>
</dbReference>
<feature type="binding site" evidence="6">
    <location>
        <position position="112"/>
    </location>
    <ligand>
        <name>substrate</name>
    </ligand>
</feature>
<comment type="catalytic activity">
    <reaction evidence="6">
        <text>pyridoxamine 5'-phosphate + O2 + H2O = pyridoxal 5'-phosphate + H2O2 + NH4(+)</text>
        <dbReference type="Rhea" id="RHEA:15817"/>
        <dbReference type="ChEBI" id="CHEBI:15377"/>
        <dbReference type="ChEBI" id="CHEBI:15379"/>
        <dbReference type="ChEBI" id="CHEBI:16240"/>
        <dbReference type="ChEBI" id="CHEBI:28938"/>
        <dbReference type="ChEBI" id="CHEBI:58451"/>
        <dbReference type="ChEBI" id="CHEBI:597326"/>
        <dbReference type="EC" id="1.4.3.5"/>
    </reaction>
</comment>
<feature type="domain" description="Pyridoxine 5'-phosphate oxidase dimerisation C-terminal" evidence="9">
    <location>
        <begin position="160"/>
        <end position="202"/>
    </location>
</feature>
<dbReference type="PIRSF" id="PIRSF000190">
    <property type="entry name" value="Pyd_amn-ph_oxd"/>
    <property type="match status" value="1"/>
</dbReference>
<comment type="subunit">
    <text evidence="6">Homodimer.</text>
</comment>
<evidence type="ECO:0000256" key="6">
    <source>
        <dbReference type="HAMAP-Rule" id="MF_01629"/>
    </source>
</evidence>
<comment type="catalytic activity">
    <reaction evidence="6">
        <text>pyridoxine 5'-phosphate + O2 = pyridoxal 5'-phosphate + H2O2</text>
        <dbReference type="Rhea" id="RHEA:15149"/>
        <dbReference type="ChEBI" id="CHEBI:15379"/>
        <dbReference type="ChEBI" id="CHEBI:16240"/>
        <dbReference type="ChEBI" id="CHEBI:58589"/>
        <dbReference type="ChEBI" id="CHEBI:597326"/>
        <dbReference type="EC" id="1.4.3.5"/>
    </reaction>
</comment>
<evidence type="ECO:0000259" key="8">
    <source>
        <dbReference type="Pfam" id="PF01243"/>
    </source>
</evidence>
<dbReference type="NCBIfam" id="TIGR00558">
    <property type="entry name" value="pdxH"/>
    <property type="match status" value="1"/>
</dbReference>
<dbReference type="InterPro" id="IPR011576">
    <property type="entry name" value="Pyridox_Oxase_N"/>
</dbReference>
<dbReference type="GO" id="GO:0010181">
    <property type="term" value="F:FMN binding"/>
    <property type="evidence" value="ECO:0007669"/>
    <property type="project" value="UniProtKB-UniRule"/>
</dbReference>
<feature type="binding site" evidence="6">
    <location>
        <begin position="179"/>
        <end position="181"/>
    </location>
    <ligand>
        <name>substrate</name>
    </ligand>
</feature>
<dbReference type="HAMAP" id="MF_01629">
    <property type="entry name" value="PdxH"/>
    <property type="match status" value="1"/>
</dbReference>
<evidence type="ECO:0000313" key="10">
    <source>
        <dbReference type="EMBL" id="EYD72464.1"/>
    </source>
</evidence>
<keyword evidence="11" id="KW-1185">Reference proteome</keyword>
<dbReference type="GO" id="GO:0004733">
    <property type="term" value="F:pyridoxamine phosphate oxidase activity"/>
    <property type="evidence" value="ECO:0007669"/>
    <property type="project" value="UniProtKB-UniRule"/>
</dbReference>
<evidence type="ECO:0000256" key="4">
    <source>
        <dbReference type="ARBA" id="ARBA00023002"/>
    </source>
</evidence>
<dbReference type="NCBIfam" id="NF004231">
    <property type="entry name" value="PRK05679.1"/>
    <property type="match status" value="1"/>
</dbReference>
<dbReference type="UniPathway" id="UPA01068">
    <property type="reaction ID" value="UER00304"/>
</dbReference>
<dbReference type="Pfam" id="PF01243">
    <property type="entry name" value="PNPOx_N"/>
    <property type="match status" value="1"/>
</dbReference>
<dbReference type="EMBL" id="APGJ01000004">
    <property type="protein sequence ID" value="EYD72464.1"/>
    <property type="molecule type" value="Genomic_DNA"/>
</dbReference>
<dbReference type="HOGENOM" id="CLU_032263_2_3_5"/>
<comment type="cofactor">
    <cofactor evidence="6 7">
        <name>FMN</name>
        <dbReference type="ChEBI" id="CHEBI:58210"/>
    </cofactor>
    <text evidence="6 7">Binds 1 FMN per subunit.</text>
</comment>
<proteinExistence type="inferred from homology"/>
<dbReference type="Pfam" id="PF10590">
    <property type="entry name" value="PNP_phzG_C"/>
    <property type="match status" value="1"/>
</dbReference>
<sequence length="202" mass="22653">MMDTRVGIFAGEDPFVIARRWLAEAEGREISDPNAMALATVDPDGMPDVRVVLLKEIEPAGFVFYTNLESAKARQLDSGGNAAFVIHWKTLRRQIRVRGPVERVGDAMADAYFRSRPRESRVGAWASPQSRPIASRGALEAEVARLDAELGADPPRPPFWGGFRIRPLEMEFWADGAHRLHDRYKWSRPALDADFDVIRLGP</sequence>
<dbReference type="InterPro" id="IPR012349">
    <property type="entry name" value="Split_barrel_FMN-bd"/>
</dbReference>
<feature type="binding site" evidence="6">
    <location>
        <position position="120"/>
    </location>
    <ligand>
        <name>substrate</name>
    </ligand>
</feature>
<dbReference type="InterPro" id="IPR019576">
    <property type="entry name" value="Pyridoxamine_oxidase_dimer_C"/>
</dbReference>
<feature type="binding site" evidence="6 7">
    <location>
        <position position="72"/>
    </location>
    <ligand>
        <name>FMN</name>
        <dbReference type="ChEBI" id="CHEBI:58210"/>
    </ligand>
</feature>
<feature type="binding site" evidence="6">
    <location>
        <position position="55"/>
    </location>
    <ligand>
        <name>substrate</name>
    </ligand>
</feature>
<evidence type="ECO:0000313" key="11">
    <source>
        <dbReference type="Proteomes" id="UP000025047"/>
    </source>
</evidence>
<comment type="pathway">
    <text evidence="6">Cofactor metabolism; pyridoxal 5'-phosphate salvage; pyridoxal 5'-phosphate from pyridoxamine 5'-phosphate: step 1/1.</text>
</comment>
<dbReference type="EC" id="1.4.3.5" evidence="6"/>
<evidence type="ECO:0000256" key="3">
    <source>
        <dbReference type="ARBA" id="ARBA00022643"/>
    </source>
</evidence>
<gene>
    <name evidence="6" type="primary">pdxH</name>
    <name evidence="10" type="ORF">Lokhon_01263</name>
</gene>
<dbReference type="AlphaFoldDB" id="A0A017HF98"/>
<dbReference type="InterPro" id="IPR000659">
    <property type="entry name" value="Pyridox_Oxase"/>
</dbReference>
<dbReference type="InterPro" id="IPR019740">
    <property type="entry name" value="Pyridox_Oxase_CS"/>
</dbReference>
<reference evidence="10 11" key="1">
    <citation type="submission" date="2013-03" db="EMBL/GenBank/DDBJ databases">
        <authorList>
            <person name="Fiebig A."/>
            <person name="Goeker M."/>
            <person name="Klenk H.-P.P."/>
        </authorList>
    </citation>
    <scope>NUCLEOTIDE SEQUENCE [LARGE SCALE GENOMIC DNA]</scope>
    <source>
        <strain evidence="10 11">DSM 17492</strain>
    </source>
</reference>
<accession>A0A017HF98</accession>
<feature type="binding site" evidence="6">
    <location>
        <position position="116"/>
    </location>
    <ligand>
        <name>substrate</name>
    </ligand>
</feature>
<comment type="caution">
    <text evidence="6">Lacks conserved residue(s) required for the propagation of feature annotation.</text>
</comment>
<evidence type="ECO:0000256" key="7">
    <source>
        <dbReference type="PIRSR" id="PIRSR000190-2"/>
    </source>
</evidence>
<dbReference type="PANTHER" id="PTHR10851:SF0">
    <property type="entry name" value="PYRIDOXINE-5'-PHOSPHATE OXIDASE"/>
    <property type="match status" value="1"/>
</dbReference>
<feature type="domain" description="Pyridoxamine 5'-phosphate oxidase N-terminal" evidence="8">
    <location>
        <begin position="29"/>
        <end position="146"/>
    </location>
</feature>
<feature type="binding site" evidence="6 7">
    <location>
        <position position="183"/>
    </location>
    <ligand>
        <name>FMN</name>
        <dbReference type="ChEBI" id="CHEBI:58210"/>
    </ligand>
</feature>
<keyword evidence="3 6" id="KW-0288">FMN</keyword>
<keyword evidence="4 6" id="KW-0560">Oxidoreductase</keyword>
<name>A0A017HF98_9RHOB</name>